<feature type="non-terminal residue" evidence="1">
    <location>
        <position position="211"/>
    </location>
</feature>
<protein>
    <submittedName>
        <fullName evidence="1">Uncharacterized protein</fullName>
    </submittedName>
</protein>
<evidence type="ECO:0000313" key="1">
    <source>
        <dbReference type="EMBL" id="KAI8438158.1"/>
    </source>
</evidence>
<dbReference type="EMBL" id="CM046118">
    <property type="protein sequence ID" value="KAI8438158.1"/>
    <property type="molecule type" value="Genomic_DNA"/>
</dbReference>
<comment type="caution">
    <text evidence="1">The sequence shown here is derived from an EMBL/GenBank/DDBJ whole genome shotgun (WGS) entry which is preliminary data.</text>
</comment>
<proteinExistence type="predicted"/>
<organism evidence="1 2">
    <name type="scientific">Choristoneura fumiferana</name>
    <name type="common">Spruce budworm moth</name>
    <name type="synonym">Archips fumiferana</name>
    <dbReference type="NCBI Taxonomy" id="7141"/>
    <lineage>
        <taxon>Eukaryota</taxon>
        <taxon>Metazoa</taxon>
        <taxon>Ecdysozoa</taxon>
        <taxon>Arthropoda</taxon>
        <taxon>Hexapoda</taxon>
        <taxon>Insecta</taxon>
        <taxon>Pterygota</taxon>
        <taxon>Neoptera</taxon>
        <taxon>Endopterygota</taxon>
        <taxon>Lepidoptera</taxon>
        <taxon>Glossata</taxon>
        <taxon>Ditrysia</taxon>
        <taxon>Tortricoidea</taxon>
        <taxon>Tortricidae</taxon>
        <taxon>Tortricinae</taxon>
        <taxon>Choristoneura</taxon>
    </lineage>
</organism>
<dbReference type="Proteomes" id="UP001064048">
    <property type="component" value="Chromosome 18"/>
</dbReference>
<accession>A0ACC0KPC3</accession>
<gene>
    <name evidence="1" type="ORF">MSG28_010780</name>
</gene>
<evidence type="ECO:0000313" key="2">
    <source>
        <dbReference type="Proteomes" id="UP001064048"/>
    </source>
</evidence>
<sequence length="211" mass="23727">MFEQLPQVNYQYGLEDLSKNLAVFDDVSVELAMALLQLLGQAPARRNCSAPSPRWRVWRTTRRKWRSWWRWWGRPPPPSGTNHVAALARLAHHSQEVAQLVALVGPPPAAFRYKPRLLTFGYTPLGIVHKRNESALRREDRPYHAEEEGTPFPTQKVGGGWRRALERRVPLLAWAPRYSRLAAAADLVAGVTLGLTLVPQSIAYAALAGLP</sequence>
<reference evidence="1 2" key="1">
    <citation type="journal article" date="2022" name="Genome Biol. Evol.">
        <title>The Spruce Budworm Genome: Reconstructing the Evolutionary History of Antifreeze Proteins.</title>
        <authorList>
            <person name="Beliveau C."/>
            <person name="Gagne P."/>
            <person name="Picq S."/>
            <person name="Vernygora O."/>
            <person name="Keeling C.I."/>
            <person name="Pinkney K."/>
            <person name="Doucet D."/>
            <person name="Wen F."/>
            <person name="Johnston J.S."/>
            <person name="Maaroufi H."/>
            <person name="Boyle B."/>
            <person name="Laroche J."/>
            <person name="Dewar K."/>
            <person name="Juretic N."/>
            <person name="Blackburn G."/>
            <person name="Nisole A."/>
            <person name="Brunet B."/>
            <person name="Brandao M."/>
            <person name="Lumley L."/>
            <person name="Duan J."/>
            <person name="Quan G."/>
            <person name="Lucarotti C.J."/>
            <person name="Roe A.D."/>
            <person name="Sperling F.A.H."/>
            <person name="Levesque R.C."/>
            <person name="Cusson M."/>
        </authorList>
    </citation>
    <scope>NUCLEOTIDE SEQUENCE [LARGE SCALE GENOMIC DNA]</scope>
    <source>
        <strain evidence="1">Glfc:IPQL:Cfum</strain>
    </source>
</reference>
<keyword evidence="2" id="KW-1185">Reference proteome</keyword>
<name>A0ACC0KPC3_CHOFU</name>